<keyword evidence="2" id="KW-1185">Reference proteome</keyword>
<comment type="caution">
    <text evidence="1">The sequence shown here is derived from an EMBL/GenBank/DDBJ whole genome shotgun (WGS) entry which is preliminary data.</text>
</comment>
<proteinExistence type="predicted"/>
<dbReference type="Proteomes" id="UP000824881">
    <property type="component" value="Unassembled WGS sequence"/>
</dbReference>
<organism evidence="1 2">
    <name type="scientific">Pleurotus cornucopiae</name>
    <name type="common">Cornucopia mushroom</name>
    <dbReference type="NCBI Taxonomy" id="5321"/>
    <lineage>
        <taxon>Eukaryota</taxon>
        <taxon>Fungi</taxon>
        <taxon>Dikarya</taxon>
        <taxon>Basidiomycota</taxon>
        <taxon>Agaricomycotina</taxon>
        <taxon>Agaricomycetes</taxon>
        <taxon>Agaricomycetidae</taxon>
        <taxon>Agaricales</taxon>
        <taxon>Pleurotineae</taxon>
        <taxon>Pleurotaceae</taxon>
        <taxon>Pleurotus</taxon>
    </lineage>
</organism>
<protein>
    <submittedName>
        <fullName evidence="1">Uncharacterized protein</fullName>
    </submittedName>
</protein>
<sequence>MKSGFALGILAATLVAGRTHNDWSKPCFEGECAYDIPDHKQQSGAVKLFSKPHAIADITPAAGWVVLDCDPHALSQDIRLVCKGDDAEGSGCAHLFGGAGPVDKHVRLPESCSSLPFARISRFWVHEDQSVSEHHGVTRRDNSVPQVYAVNIDDKFDQVDYSKHGDVHFVMYGASVPGADINSAIPEDVSNMDAVGEFIQKAVSELQDSIKTQRNHHLQARTTSGGWKFTSIKASVSPFSPDGPPEKIHVTSPDIQLKGVPADAKLIALPKGKDFKSIVSAPKGWGSASEAFSSIEVKGHAMSCPIETLGSKAKGVETKVELDITGTIDTFMWGQGQWGGCGYGKNNIFSNLLGFLEDFTLNVRHENNINVALKGSTTWSKEFGPFSVPQITAINFGVGQIGLLGAIKLEAKLSAEASLQLTNKLQYGFNHGAVPSCDSCAPPLTQYNLATITMPSKEKGGLRPYFNATEIGAKFAGGAKSKVSLEIGVTPKIMVGAMTIKGGAKADSWFGVEVKLTAEAEASKTIFESGAAPGPPSGTELGYVVKIGVDPHVGVEAKIDWSWLKSWTGWTPGMEVKHSLWKKEWPPLACGGSLCPKKRSVGDRGEVAMRSIDYTPFNSDLSKRGSGERGSGKTSVSPKSTSFTCPPKEWGGKVKEFVGAIVDMSKLAKGLGAGLVAVVTGGGTGIGLMISYGLAANGAKVYITGRRLEVLQKAADVWDRGTGAIIPLQMDATNKTSIRAARDHIEQKEGRLHILVNNAGQVGPTSPFLNDLSAPEHQSAETLGRALFDNESFEGWADLYTINTFSIFFVSTAFVGLLAKGTKEKEASGYTSSIINTTSISGVIKVAQNHFCYNSAKGAASHLTKLLSTEFALKGIPVRVNAIAPGVYASEMTFDTITPEQVDKIGMGVHPVPAKRAGTAQEMAGTAVYLASLAGCYTNGQEIVIDGGYVAVNPSIG</sequence>
<evidence type="ECO:0000313" key="1">
    <source>
        <dbReference type="EMBL" id="KAG9227482.1"/>
    </source>
</evidence>
<name>A0ACB7JA45_PLECO</name>
<evidence type="ECO:0000313" key="2">
    <source>
        <dbReference type="Proteomes" id="UP000824881"/>
    </source>
</evidence>
<gene>
    <name evidence="1" type="ORF">CCMSSC00406_0000872</name>
</gene>
<reference evidence="1 2" key="1">
    <citation type="journal article" date="2021" name="Appl. Environ. Microbiol.">
        <title>Genetic linkage and physical mapping for an oyster mushroom Pleurotus cornucopiae and QTL analysis for the trait cap color.</title>
        <authorList>
            <person name="Zhang Y."/>
            <person name="Gao W."/>
            <person name="Sonnenberg A."/>
            <person name="Chen Q."/>
            <person name="Zhang J."/>
            <person name="Huang C."/>
        </authorList>
    </citation>
    <scope>NUCLEOTIDE SEQUENCE [LARGE SCALE GENOMIC DNA]</scope>
    <source>
        <strain evidence="1">CCMSSC00406</strain>
    </source>
</reference>
<accession>A0ACB7JA45</accession>
<dbReference type="EMBL" id="WQMT02000001">
    <property type="protein sequence ID" value="KAG9227482.1"/>
    <property type="molecule type" value="Genomic_DNA"/>
</dbReference>